<evidence type="ECO:0000256" key="4">
    <source>
        <dbReference type="ARBA" id="ARBA00052904"/>
    </source>
</evidence>
<evidence type="ECO:0000256" key="2">
    <source>
        <dbReference type="ARBA" id="ARBA00022801"/>
    </source>
</evidence>
<dbReference type="CDD" id="cd07575">
    <property type="entry name" value="Xc-1258_like"/>
    <property type="match status" value="1"/>
</dbReference>
<comment type="catalytic activity">
    <reaction evidence="4">
        <text>a monoamide of a dicarboxylate + H2O = a dicarboxylate + NH4(+)</text>
        <dbReference type="Rhea" id="RHEA:11716"/>
        <dbReference type="ChEBI" id="CHEBI:15377"/>
        <dbReference type="ChEBI" id="CHEBI:28938"/>
        <dbReference type="ChEBI" id="CHEBI:28965"/>
        <dbReference type="ChEBI" id="CHEBI:77450"/>
        <dbReference type="EC" id="3.5.1.3"/>
    </reaction>
</comment>
<dbReference type="InterPro" id="IPR003010">
    <property type="entry name" value="C-N_Hydrolase"/>
</dbReference>
<comment type="caution">
    <text evidence="7">The sequence shown here is derived from an EMBL/GenBank/DDBJ whole genome shotgun (WGS) entry which is preliminary data.</text>
</comment>
<dbReference type="FunFam" id="3.60.110.10:FF:000004">
    <property type="entry name" value="Carbon-nitrogen hydrolase"/>
    <property type="match status" value="1"/>
</dbReference>
<dbReference type="GO" id="GO:0106008">
    <property type="term" value="F:2-oxoglutaramate amidase activity"/>
    <property type="evidence" value="ECO:0007669"/>
    <property type="project" value="TreeGrafter"/>
</dbReference>
<dbReference type="RefSeq" id="WP_167189323.1">
    <property type="nucleotide sequence ID" value="NZ_JAAONZ010000014.1"/>
</dbReference>
<dbReference type="EMBL" id="JAAONZ010000014">
    <property type="protein sequence ID" value="NHO67162.1"/>
    <property type="molecule type" value="Genomic_DNA"/>
</dbReference>
<evidence type="ECO:0000259" key="6">
    <source>
        <dbReference type="PROSITE" id="PS50263"/>
    </source>
</evidence>
<dbReference type="Pfam" id="PF00795">
    <property type="entry name" value="CN_hydrolase"/>
    <property type="match status" value="1"/>
</dbReference>
<sequence length="261" mass="28879">MPKQDLRVSIIQQSLVWQDPPANRARFGELILGQAGATDLIVLPEMFTAGFSMDSQKVAEPATGETLAWMKEMAQSTGAVITGSYAVAAKDGGLPLNRLVWMRPDASYEIYDKRHLFRMAGEHKRYQAGEGRLTVELMGWRIRPLICYDLRFPVWCRNQEDYDLLIFVANWPAARAYPWSQLLKARAIENLACVVGVNRVGEDGNGHAYSGDSVVLDAMGKPVVDPGSKAGVFTVTLSAEALNSFREKFPAHLDADGFQLT</sequence>
<comment type="similarity">
    <text evidence="1">Belongs to the carbon-nitrogen hydrolase superfamily. NIT1/NIT2 family.</text>
</comment>
<evidence type="ECO:0000313" key="7">
    <source>
        <dbReference type="EMBL" id="NHO67162.1"/>
    </source>
</evidence>
<dbReference type="InterPro" id="IPR052737">
    <property type="entry name" value="Omega-amidase_YafV"/>
</dbReference>
<evidence type="ECO:0000313" key="8">
    <source>
        <dbReference type="Proteomes" id="UP000787472"/>
    </source>
</evidence>
<dbReference type="InterPro" id="IPR036526">
    <property type="entry name" value="C-N_Hydrolase_sf"/>
</dbReference>
<dbReference type="Proteomes" id="UP000787472">
    <property type="component" value="Unassembled WGS sequence"/>
</dbReference>
<dbReference type="AlphaFoldDB" id="A0A9E5MMW3"/>
<dbReference type="Gene3D" id="3.60.110.10">
    <property type="entry name" value="Carbon-nitrogen hydrolase"/>
    <property type="match status" value="1"/>
</dbReference>
<proteinExistence type="inferred from homology"/>
<dbReference type="GO" id="GO:0050152">
    <property type="term" value="F:omega-amidase activity"/>
    <property type="evidence" value="ECO:0007669"/>
    <property type="project" value="UniProtKB-EC"/>
</dbReference>
<name>A0A9E5MMW3_9GAMM</name>
<evidence type="ECO:0000256" key="5">
    <source>
        <dbReference type="ARBA" id="ARBA00072139"/>
    </source>
</evidence>
<dbReference type="PROSITE" id="PS50263">
    <property type="entry name" value="CN_HYDROLASE"/>
    <property type="match status" value="1"/>
</dbReference>
<keyword evidence="8" id="KW-1185">Reference proteome</keyword>
<gene>
    <name evidence="7" type="ORF">G8770_16560</name>
</gene>
<feature type="domain" description="CN hydrolase" evidence="6">
    <location>
        <begin position="6"/>
        <end position="239"/>
    </location>
</feature>
<accession>A0A9E5MMW3</accession>
<dbReference type="PANTHER" id="PTHR47799:SF1">
    <property type="entry name" value="OMEGA-AMIDASE YAFV"/>
    <property type="match status" value="1"/>
</dbReference>
<dbReference type="SUPFAM" id="SSF56317">
    <property type="entry name" value="Carbon-nitrogen hydrolase"/>
    <property type="match status" value="1"/>
</dbReference>
<dbReference type="EC" id="3.5.1.3" evidence="3"/>
<protein>
    <recommendedName>
        <fullName evidence="5">Omega-amidase YafV</fullName>
        <ecNumber evidence="3">3.5.1.3</ecNumber>
    </recommendedName>
</protein>
<dbReference type="PANTHER" id="PTHR47799">
    <property type="entry name" value="OMEGA-AMIDASE YAFV"/>
    <property type="match status" value="1"/>
</dbReference>
<reference evidence="7" key="1">
    <citation type="submission" date="2020-03" db="EMBL/GenBank/DDBJ databases">
        <authorList>
            <person name="Guo F."/>
        </authorList>
    </citation>
    <scope>NUCLEOTIDE SEQUENCE</scope>
    <source>
        <strain evidence="7">JCM 30134</strain>
    </source>
</reference>
<organism evidence="7 8">
    <name type="scientific">Pseudomaricurvus hydrocarbonicus</name>
    <dbReference type="NCBI Taxonomy" id="1470433"/>
    <lineage>
        <taxon>Bacteria</taxon>
        <taxon>Pseudomonadati</taxon>
        <taxon>Pseudomonadota</taxon>
        <taxon>Gammaproteobacteria</taxon>
        <taxon>Cellvibrionales</taxon>
        <taxon>Cellvibrionaceae</taxon>
        <taxon>Pseudomaricurvus</taxon>
    </lineage>
</organism>
<dbReference type="NCBIfam" id="NF007757">
    <property type="entry name" value="PRK10438.1"/>
    <property type="match status" value="1"/>
</dbReference>
<evidence type="ECO:0000256" key="3">
    <source>
        <dbReference type="ARBA" id="ARBA00039118"/>
    </source>
</evidence>
<evidence type="ECO:0000256" key="1">
    <source>
        <dbReference type="ARBA" id="ARBA00010613"/>
    </source>
</evidence>
<keyword evidence="2" id="KW-0378">Hydrolase</keyword>